<dbReference type="RefSeq" id="WP_088418212.1">
    <property type="nucleotide sequence ID" value="NZ_NJBA01000004.1"/>
</dbReference>
<organism evidence="2 3">
    <name type="scientific">Pseudomonas nitroreducens</name>
    <dbReference type="NCBI Taxonomy" id="46680"/>
    <lineage>
        <taxon>Bacteria</taxon>
        <taxon>Pseudomonadati</taxon>
        <taxon>Pseudomonadota</taxon>
        <taxon>Gammaproteobacteria</taxon>
        <taxon>Pseudomonadales</taxon>
        <taxon>Pseudomonadaceae</taxon>
        <taxon>Pseudomonas</taxon>
    </lineage>
</organism>
<accession>A0A2D0AFG6</accession>
<evidence type="ECO:0000313" key="2">
    <source>
        <dbReference type="EMBL" id="OWP50815.1"/>
    </source>
</evidence>
<feature type="region of interest" description="Disordered" evidence="1">
    <location>
        <begin position="1"/>
        <end position="22"/>
    </location>
</feature>
<proteinExistence type="predicted"/>
<reference evidence="2 3" key="1">
    <citation type="submission" date="2017-06" db="EMBL/GenBank/DDBJ databases">
        <title>Draft genome of Pseudomonas nitroreducens DF05.</title>
        <authorList>
            <person name="Iyer R."/>
        </authorList>
    </citation>
    <scope>NUCLEOTIDE SEQUENCE [LARGE SCALE GENOMIC DNA]</scope>
    <source>
        <strain evidence="2 3">DF05</strain>
    </source>
</reference>
<dbReference type="AlphaFoldDB" id="A0A2D0AFG6"/>
<protein>
    <recommendedName>
        <fullName evidence="4">P27 family phage terminase small subunit</fullName>
    </recommendedName>
</protein>
<gene>
    <name evidence="2" type="ORF">CEG18_11945</name>
</gene>
<name>A0A2D0AFG6_PSENT</name>
<dbReference type="Proteomes" id="UP000198145">
    <property type="component" value="Unassembled WGS sequence"/>
</dbReference>
<evidence type="ECO:0000313" key="3">
    <source>
        <dbReference type="Proteomes" id="UP000198145"/>
    </source>
</evidence>
<dbReference type="Pfam" id="PF05119">
    <property type="entry name" value="Terminase_4"/>
    <property type="match status" value="1"/>
</dbReference>
<sequence length="159" mass="17963">MTTSLPIEVRAEGSEAAQAPARTEVQSPDCPIAFNPEERQVWDYICDQLRKAGLLHMTAGLAISVIVKKYRRWLTAIEDLDKFLEESGGSIMVKTPNGYEQPHQLVHYVDKQEKELLRWLPSCCLTIPTFAKVKALEKGAEQGDLFLDEIRSFMQGRPS</sequence>
<dbReference type="InterPro" id="IPR006448">
    <property type="entry name" value="Phage_term_ssu_P27"/>
</dbReference>
<evidence type="ECO:0008006" key="4">
    <source>
        <dbReference type="Google" id="ProtNLM"/>
    </source>
</evidence>
<comment type="caution">
    <text evidence="2">The sequence shown here is derived from an EMBL/GenBank/DDBJ whole genome shotgun (WGS) entry which is preliminary data.</text>
</comment>
<dbReference type="EMBL" id="NJBA01000004">
    <property type="protein sequence ID" value="OWP50815.1"/>
    <property type="molecule type" value="Genomic_DNA"/>
</dbReference>
<evidence type="ECO:0000256" key="1">
    <source>
        <dbReference type="SAM" id="MobiDB-lite"/>
    </source>
</evidence>